<proteinExistence type="predicted"/>
<reference evidence="2 3" key="1">
    <citation type="submission" date="2019-07" db="EMBL/GenBank/DDBJ databases">
        <title>Rapid identification of Enteric Bacteria from Whole Genome Sequences (WGS) using Average Nucleotide Identity (ANI).</title>
        <authorList>
            <person name="Lane C."/>
        </authorList>
    </citation>
    <scope>NUCLEOTIDE SEQUENCE [LARGE SCALE GENOMIC DNA]</scope>
    <source>
        <strain evidence="2 3">2016D-0084</strain>
    </source>
</reference>
<dbReference type="Proteomes" id="UP000321629">
    <property type="component" value="Unassembled WGS sequence"/>
</dbReference>
<evidence type="ECO:0000313" key="3">
    <source>
        <dbReference type="Proteomes" id="UP000321629"/>
    </source>
</evidence>
<dbReference type="AlphaFoldDB" id="A0A5C7DVD3"/>
<evidence type="ECO:0000259" key="1">
    <source>
        <dbReference type="Pfam" id="PF13643"/>
    </source>
</evidence>
<sequence length="230" mass="26252">MNNSYEKPEINKDAFTCPFCGVYAKMDFVNFSASASKIDDGIGKIKYIYSISSDLEFEKIESIIDFYSRVVPILSICHKCSKTAIWVDEKMIYPKPRLAPMPNEDLDEDLKLDYEEASNIVQDSPRSACALLRLVLQKLLIGLGEDKNINNAIKNLIDKKEIDEKLQKALDSVRVIGNNAIHPNELDLRDDVDTALSMFRIINYIADRMISSKKEIDEIYSILPENAKRY</sequence>
<organism evidence="2 3">
    <name type="scientific">Campylobacter volucris</name>
    <dbReference type="NCBI Taxonomy" id="1031542"/>
    <lineage>
        <taxon>Bacteria</taxon>
        <taxon>Pseudomonadati</taxon>
        <taxon>Campylobacterota</taxon>
        <taxon>Epsilonproteobacteria</taxon>
        <taxon>Campylobacterales</taxon>
        <taxon>Campylobacteraceae</taxon>
        <taxon>Campylobacter</taxon>
    </lineage>
</organism>
<accession>A0A5C7DVD3</accession>
<dbReference type="Pfam" id="PF13643">
    <property type="entry name" value="DUF4145"/>
    <property type="match status" value="1"/>
</dbReference>
<gene>
    <name evidence="2" type="ORF">FPD38_05495</name>
</gene>
<name>A0A5C7DVD3_9BACT</name>
<dbReference type="RefSeq" id="WP_147555737.1">
    <property type="nucleotide sequence ID" value="NZ_VOWJ01000028.1"/>
</dbReference>
<protein>
    <submittedName>
        <fullName evidence="2">DUF4145 domain-containing protein</fullName>
    </submittedName>
</protein>
<evidence type="ECO:0000313" key="2">
    <source>
        <dbReference type="EMBL" id="TXE87641.1"/>
    </source>
</evidence>
<dbReference type="InterPro" id="IPR025285">
    <property type="entry name" value="DUF4145"/>
</dbReference>
<dbReference type="EMBL" id="VOWJ01000028">
    <property type="protein sequence ID" value="TXE87641.1"/>
    <property type="molecule type" value="Genomic_DNA"/>
</dbReference>
<comment type="caution">
    <text evidence="2">The sequence shown here is derived from an EMBL/GenBank/DDBJ whole genome shotgun (WGS) entry which is preliminary data.</text>
</comment>
<feature type="domain" description="DUF4145" evidence="1">
    <location>
        <begin position="115"/>
        <end position="196"/>
    </location>
</feature>